<feature type="non-terminal residue" evidence="1">
    <location>
        <position position="1"/>
    </location>
</feature>
<sequence>SEIEEVKKRIDKEKDPEEKQKLQQLLNKLQSRAAHESNLNLVVFINSINVILLRLFNLAEEKKLELVDKFKKFQKSDSKVLEKVIEKRRKKNASKEHRYVPFKRRCKIDS</sequence>
<keyword evidence="2" id="KW-1185">Reference proteome</keyword>
<accession>A0ACA9RR43</accession>
<evidence type="ECO:0000313" key="1">
    <source>
        <dbReference type="EMBL" id="CAG8805447.1"/>
    </source>
</evidence>
<name>A0ACA9RR43_9GLOM</name>
<organism evidence="1 2">
    <name type="scientific">Racocetra persica</name>
    <dbReference type="NCBI Taxonomy" id="160502"/>
    <lineage>
        <taxon>Eukaryota</taxon>
        <taxon>Fungi</taxon>
        <taxon>Fungi incertae sedis</taxon>
        <taxon>Mucoromycota</taxon>
        <taxon>Glomeromycotina</taxon>
        <taxon>Glomeromycetes</taxon>
        <taxon>Diversisporales</taxon>
        <taxon>Gigasporaceae</taxon>
        <taxon>Racocetra</taxon>
    </lineage>
</organism>
<protein>
    <submittedName>
        <fullName evidence="1">6758_t:CDS:1</fullName>
    </submittedName>
</protein>
<dbReference type="EMBL" id="CAJVQC010065390">
    <property type="protein sequence ID" value="CAG8805447.1"/>
    <property type="molecule type" value="Genomic_DNA"/>
</dbReference>
<evidence type="ECO:0000313" key="2">
    <source>
        <dbReference type="Proteomes" id="UP000789920"/>
    </source>
</evidence>
<dbReference type="Proteomes" id="UP000789920">
    <property type="component" value="Unassembled WGS sequence"/>
</dbReference>
<proteinExistence type="predicted"/>
<comment type="caution">
    <text evidence="1">The sequence shown here is derived from an EMBL/GenBank/DDBJ whole genome shotgun (WGS) entry which is preliminary data.</text>
</comment>
<gene>
    <name evidence="1" type="ORF">RPERSI_LOCUS21935</name>
</gene>
<reference evidence="1" key="1">
    <citation type="submission" date="2021-06" db="EMBL/GenBank/DDBJ databases">
        <authorList>
            <person name="Kallberg Y."/>
            <person name="Tangrot J."/>
            <person name="Rosling A."/>
        </authorList>
    </citation>
    <scope>NUCLEOTIDE SEQUENCE</scope>
    <source>
        <strain evidence="1">MA461A</strain>
    </source>
</reference>